<name>A0A5C5U3T0_9GAMM</name>
<comment type="caution">
    <text evidence="3">The sequence shown here is derived from an EMBL/GenBank/DDBJ whole genome shotgun (WGS) entry which is preliminary data.</text>
</comment>
<keyword evidence="4" id="KW-1185">Reference proteome</keyword>
<reference evidence="3 4" key="1">
    <citation type="journal article" date="2008" name="Int. J. Syst. Evol. Microbiol.">
        <title>Luteimonas marina sp. nov., isolated from seawater.</title>
        <authorList>
            <person name="Baik K.S."/>
            <person name="Park S.C."/>
            <person name="Kim M.S."/>
            <person name="Kim E.M."/>
            <person name="Park C."/>
            <person name="Chun J."/>
            <person name="Seong C.N."/>
        </authorList>
    </citation>
    <scope>NUCLEOTIDE SEQUENCE [LARGE SCALE GENOMIC DNA]</scope>
    <source>
        <strain evidence="3 4">FR1330</strain>
    </source>
</reference>
<sequence>MNSDLKTKIFRGTSSWLRTGQQRRPYIARSEPRTTWWPMSDISSTEHVDDTLRVSVSTAPARFRRHEELFSPAASTFFDLLRFSAAVIVVMEHLASRLFVGYGYLDNPGIWTQLLYWLNLLGSPAVVVFFVLSGLFISRSIYRTVLMQGRKFDWADYLSARLSRLWLVLIPALVVTFIVDLVADANGWVNKGAGVEVFAGNVLFVQTILVPQFGSNAPLWSISNEFWYYMIFPALFLAAIARTSRRTLALIALAIVLLVFIGPRKAAYFLMWLLGALVMVLPAMRRFGSGRALVVALALLTIAALLRPLVARGRLMFDGLEIDLFWPDLLVAGAAFLVMRIAFVYFASRQYLFNDSIDRLIRGGAGFSFSLYVLHYPFINSGYFLAHANGFHGFQPGIIGVLVEIIVVLLLCSIAWFFALLTEAHTGAVRKVISRMSARVAR</sequence>
<keyword evidence="3" id="KW-0012">Acyltransferase</keyword>
<feature type="domain" description="Acyltransferase 3" evidence="2">
    <location>
        <begin position="77"/>
        <end position="415"/>
    </location>
</feature>
<feature type="transmembrane region" description="Helical" evidence="1">
    <location>
        <begin position="158"/>
        <end position="179"/>
    </location>
</feature>
<dbReference type="InterPro" id="IPR050879">
    <property type="entry name" value="Acyltransferase_3"/>
</dbReference>
<gene>
    <name evidence="3" type="ORF">FQY83_06940</name>
</gene>
<dbReference type="GO" id="GO:0016020">
    <property type="term" value="C:membrane"/>
    <property type="evidence" value="ECO:0007669"/>
    <property type="project" value="TreeGrafter"/>
</dbReference>
<dbReference type="GO" id="GO:0000271">
    <property type="term" value="P:polysaccharide biosynthetic process"/>
    <property type="evidence" value="ECO:0007669"/>
    <property type="project" value="TreeGrafter"/>
</dbReference>
<evidence type="ECO:0000313" key="3">
    <source>
        <dbReference type="EMBL" id="TWT21093.1"/>
    </source>
</evidence>
<feature type="transmembrane region" description="Helical" evidence="1">
    <location>
        <begin position="360"/>
        <end position="378"/>
    </location>
</feature>
<dbReference type="InterPro" id="IPR002656">
    <property type="entry name" value="Acyl_transf_3_dom"/>
</dbReference>
<dbReference type="PANTHER" id="PTHR23028:SF53">
    <property type="entry name" value="ACYL_TRANSF_3 DOMAIN-CONTAINING PROTEIN"/>
    <property type="match status" value="1"/>
</dbReference>
<dbReference type="PANTHER" id="PTHR23028">
    <property type="entry name" value="ACETYLTRANSFERASE"/>
    <property type="match status" value="1"/>
</dbReference>
<feature type="transmembrane region" description="Helical" evidence="1">
    <location>
        <begin position="248"/>
        <end position="263"/>
    </location>
</feature>
<keyword evidence="1" id="KW-0812">Transmembrane</keyword>
<evidence type="ECO:0000259" key="2">
    <source>
        <dbReference type="Pfam" id="PF01757"/>
    </source>
</evidence>
<dbReference type="AlphaFoldDB" id="A0A5C5U3T0"/>
<protein>
    <submittedName>
        <fullName evidence="3">Acyltransferase</fullName>
    </submittedName>
</protein>
<feature type="transmembrane region" description="Helical" evidence="1">
    <location>
        <begin position="114"/>
        <end position="137"/>
    </location>
</feature>
<evidence type="ECO:0000256" key="1">
    <source>
        <dbReference type="SAM" id="Phobius"/>
    </source>
</evidence>
<dbReference type="Proteomes" id="UP000319980">
    <property type="component" value="Unassembled WGS sequence"/>
</dbReference>
<dbReference type="Pfam" id="PF01757">
    <property type="entry name" value="Acyl_transf_3"/>
    <property type="match status" value="1"/>
</dbReference>
<dbReference type="EMBL" id="VOHK01000003">
    <property type="protein sequence ID" value="TWT21093.1"/>
    <property type="molecule type" value="Genomic_DNA"/>
</dbReference>
<dbReference type="GO" id="GO:0016747">
    <property type="term" value="F:acyltransferase activity, transferring groups other than amino-acyl groups"/>
    <property type="evidence" value="ECO:0007669"/>
    <property type="project" value="InterPro"/>
</dbReference>
<evidence type="ECO:0000313" key="4">
    <source>
        <dbReference type="Proteomes" id="UP000319980"/>
    </source>
</evidence>
<keyword evidence="1" id="KW-1133">Transmembrane helix</keyword>
<keyword evidence="3" id="KW-0808">Transferase</keyword>
<proteinExistence type="predicted"/>
<feature type="transmembrane region" description="Helical" evidence="1">
    <location>
        <begin position="269"/>
        <end position="285"/>
    </location>
</feature>
<feature type="transmembrane region" description="Helical" evidence="1">
    <location>
        <begin position="69"/>
        <end position="94"/>
    </location>
</feature>
<feature type="transmembrane region" description="Helical" evidence="1">
    <location>
        <begin position="330"/>
        <end position="348"/>
    </location>
</feature>
<accession>A0A5C5U3T0</accession>
<feature type="transmembrane region" description="Helical" evidence="1">
    <location>
        <begin position="292"/>
        <end position="310"/>
    </location>
</feature>
<feature type="transmembrane region" description="Helical" evidence="1">
    <location>
        <begin position="226"/>
        <end position="241"/>
    </location>
</feature>
<feature type="transmembrane region" description="Helical" evidence="1">
    <location>
        <begin position="398"/>
        <end position="421"/>
    </location>
</feature>
<keyword evidence="1" id="KW-0472">Membrane</keyword>
<organism evidence="3 4">
    <name type="scientific">Luteimonas marina</name>
    <dbReference type="NCBI Taxonomy" id="488485"/>
    <lineage>
        <taxon>Bacteria</taxon>
        <taxon>Pseudomonadati</taxon>
        <taxon>Pseudomonadota</taxon>
        <taxon>Gammaproteobacteria</taxon>
        <taxon>Lysobacterales</taxon>
        <taxon>Lysobacteraceae</taxon>
        <taxon>Luteimonas</taxon>
    </lineage>
</organism>